<evidence type="ECO:0000313" key="2">
    <source>
        <dbReference type="Proteomes" id="UP000324575"/>
    </source>
</evidence>
<protein>
    <submittedName>
        <fullName evidence="1">Uncharacterized protein</fullName>
    </submittedName>
</protein>
<sequence>MNNELLQLLDRIKGAKLYVTPHGMKVYFPYVLDYAPRKVHVKSYFAVVNDRLNLFVKVSSKDCSTNWCKMETARLTELLRREFHELLYDCEAKHRKISLKVRLKDNIRPLSDNIDESSVKALNFLCGMKISALIGENQLQRWLISIRLAQCRFNNDRINHLIAFIPCDLLENYQTFLYKHWQDPNCCITFFGIEQLSHCNDTHYNTILDQINEETMLIVDDCHLFKTPETNRSNRIVQLASRCNYKLIMTHSLITGQIHDMYMQYRILSETILGYYQWSDFSKKHIIYGGIDKKQILCYKNLAHLIDATAPYTYAIEANMPTKQSLDIQTHLCNLTETQENHYQRKKQELIRKIEQGNFQTYDVFRWLTEMQKIACGHIPKLSCRTSWSTNKLSLLNQVNSTLPCVILCKYLFEINMLTDYLREENCAILTDTTKEERMVELIQFKGREKKYLISTLGMSQSYLKNIEGPFEVIFFSLSFKFSDYQRCITLLENNTQKGAITVRLFFTNTGVDRYIQRTMEVKNDLAGEITSLFRDKTGLKQFVEIL</sequence>
<proteinExistence type="predicted"/>
<dbReference type="Proteomes" id="UP000324575">
    <property type="component" value="Unassembled WGS sequence"/>
</dbReference>
<gene>
    <name evidence="1" type="ORF">EZS26_002157</name>
</gene>
<name>A0A5M8NZX4_9BACT</name>
<evidence type="ECO:0000313" key="1">
    <source>
        <dbReference type="EMBL" id="KAA6301692.1"/>
    </source>
</evidence>
<accession>A0A5M8NZX4</accession>
<comment type="caution">
    <text evidence="1">The sequence shown here is derived from an EMBL/GenBank/DDBJ whole genome shotgun (WGS) entry which is preliminary data.</text>
</comment>
<dbReference type="InterPro" id="IPR027417">
    <property type="entry name" value="P-loop_NTPase"/>
</dbReference>
<dbReference type="SUPFAM" id="SSF52540">
    <property type="entry name" value="P-loop containing nucleoside triphosphate hydrolases"/>
    <property type="match status" value="1"/>
</dbReference>
<reference evidence="1 2" key="1">
    <citation type="submission" date="2019-03" db="EMBL/GenBank/DDBJ databases">
        <title>Single cell metagenomics reveals metabolic interactions within the superorganism composed of flagellate Streblomastix strix and complex community of Bacteroidetes bacteria on its surface.</title>
        <authorList>
            <person name="Treitli S.C."/>
            <person name="Kolisko M."/>
            <person name="Husnik F."/>
            <person name="Keeling P."/>
            <person name="Hampl V."/>
        </authorList>
    </citation>
    <scope>NUCLEOTIDE SEQUENCE [LARGE SCALE GENOMIC DNA]</scope>
    <source>
        <strain evidence="1">St1</strain>
    </source>
</reference>
<dbReference type="EMBL" id="SNRX01000015">
    <property type="protein sequence ID" value="KAA6301692.1"/>
    <property type="molecule type" value="Genomic_DNA"/>
</dbReference>
<organism evidence="1 2">
    <name type="scientific">Candidatus Ordinivivax streblomastigis</name>
    <dbReference type="NCBI Taxonomy" id="2540710"/>
    <lineage>
        <taxon>Bacteria</taxon>
        <taxon>Pseudomonadati</taxon>
        <taxon>Bacteroidota</taxon>
        <taxon>Bacteroidia</taxon>
        <taxon>Bacteroidales</taxon>
        <taxon>Candidatus Ordinivivax</taxon>
    </lineage>
</organism>
<dbReference type="AlphaFoldDB" id="A0A5M8NZX4"/>